<keyword evidence="24" id="KW-1185">Reference proteome</keyword>
<evidence type="ECO:0000256" key="17">
    <source>
        <dbReference type="ARBA" id="ARBA00032324"/>
    </source>
</evidence>
<dbReference type="Gene3D" id="3.40.50.720">
    <property type="entry name" value="NAD(P)-binding Rossmann-like Domain"/>
    <property type="match status" value="1"/>
</dbReference>
<evidence type="ECO:0000313" key="24">
    <source>
        <dbReference type="Proteomes" id="UP000182149"/>
    </source>
</evidence>
<dbReference type="Gene3D" id="3.40.1190.10">
    <property type="entry name" value="Mur-like, catalytic domain"/>
    <property type="match status" value="1"/>
</dbReference>
<comment type="pathway">
    <text evidence="3 19 20">Cell wall biogenesis; peptidoglycan biosynthesis.</text>
</comment>
<comment type="function">
    <text evidence="1 19 20">Cell wall formation. Catalyzes the addition of glutamate to the nucleotide precursor UDP-N-acetylmuramoyl-L-alanine (UMA).</text>
</comment>
<gene>
    <name evidence="19" type="primary">murD</name>
    <name evidence="23" type="ORF">RU93_GL002278</name>
</gene>
<keyword evidence="15 19" id="KW-0961">Cell wall biogenesis/degradation</keyword>
<evidence type="ECO:0000256" key="18">
    <source>
        <dbReference type="ARBA" id="ARBA00047632"/>
    </source>
</evidence>
<dbReference type="InterPro" id="IPR018109">
    <property type="entry name" value="Folylpolyglutamate_synth_CS"/>
</dbReference>
<dbReference type="NCBIfam" id="TIGR01087">
    <property type="entry name" value="murD"/>
    <property type="match status" value="1"/>
</dbReference>
<dbReference type="STRING" id="328396.RU93_GL002278"/>
<evidence type="ECO:0000256" key="12">
    <source>
        <dbReference type="ARBA" id="ARBA00022960"/>
    </source>
</evidence>
<organism evidence="23 24">
    <name type="scientific">Enterococcus aquimarinus</name>
    <dbReference type="NCBI Taxonomy" id="328396"/>
    <lineage>
        <taxon>Bacteria</taxon>
        <taxon>Bacillati</taxon>
        <taxon>Bacillota</taxon>
        <taxon>Bacilli</taxon>
        <taxon>Lactobacillales</taxon>
        <taxon>Enterococcaceae</taxon>
        <taxon>Enterococcus</taxon>
    </lineage>
</organism>
<evidence type="ECO:0000256" key="14">
    <source>
        <dbReference type="ARBA" id="ARBA00023306"/>
    </source>
</evidence>
<keyword evidence="12 19" id="KW-0133">Cell shape</keyword>
<keyword evidence="8 19" id="KW-0436">Ligase</keyword>
<dbReference type="Pfam" id="PF21799">
    <property type="entry name" value="MurD-like_N"/>
    <property type="match status" value="1"/>
</dbReference>
<evidence type="ECO:0000256" key="16">
    <source>
        <dbReference type="ARBA" id="ARBA00030398"/>
    </source>
</evidence>
<evidence type="ECO:0000256" key="20">
    <source>
        <dbReference type="RuleBase" id="RU003664"/>
    </source>
</evidence>
<dbReference type="InterPro" id="IPR036615">
    <property type="entry name" value="Mur_ligase_C_dom_sf"/>
</dbReference>
<feature type="binding site" evidence="19">
    <location>
        <begin position="124"/>
        <end position="130"/>
    </location>
    <ligand>
        <name>ATP</name>
        <dbReference type="ChEBI" id="CHEBI:30616"/>
    </ligand>
</feature>
<dbReference type="PANTHER" id="PTHR43692">
    <property type="entry name" value="UDP-N-ACETYLMURAMOYLALANINE--D-GLUTAMATE LIGASE"/>
    <property type="match status" value="1"/>
</dbReference>
<keyword evidence="9 19" id="KW-0132">Cell division</keyword>
<evidence type="ECO:0000256" key="3">
    <source>
        <dbReference type="ARBA" id="ARBA00004752"/>
    </source>
</evidence>
<dbReference type="GO" id="GO:0071555">
    <property type="term" value="P:cell wall organization"/>
    <property type="evidence" value="ECO:0007669"/>
    <property type="project" value="UniProtKB-KW"/>
</dbReference>
<evidence type="ECO:0000313" key="23">
    <source>
        <dbReference type="EMBL" id="OJG10253.1"/>
    </source>
</evidence>
<dbReference type="GO" id="GO:0004326">
    <property type="term" value="F:tetrahydrofolylpolyglutamate synthase activity"/>
    <property type="evidence" value="ECO:0007669"/>
    <property type="project" value="InterPro"/>
</dbReference>
<dbReference type="EMBL" id="JXKD01000009">
    <property type="protein sequence ID" value="OJG10253.1"/>
    <property type="molecule type" value="Genomic_DNA"/>
</dbReference>
<keyword evidence="10 19" id="KW-0547">Nucleotide-binding</keyword>
<evidence type="ECO:0000256" key="4">
    <source>
        <dbReference type="ARBA" id="ARBA00010416"/>
    </source>
</evidence>
<dbReference type="InterPro" id="IPR013221">
    <property type="entry name" value="Mur_ligase_cen"/>
</dbReference>
<evidence type="ECO:0000259" key="21">
    <source>
        <dbReference type="Pfam" id="PF02875"/>
    </source>
</evidence>
<evidence type="ECO:0000256" key="5">
    <source>
        <dbReference type="ARBA" id="ARBA00012212"/>
    </source>
</evidence>
<dbReference type="GO" id="GO:0005524">
    <property type="term" value="F:ATP binding"/>
    <property type="evidence" value="ECO:0007669"/>
    <property type="project" value="UniProtKB-UniRule"/>
</dbReference>
<dbReference type="GO" id="GO:0008764">
    <property type="term" value="F:UDP-N-acetylmuramoylalanine-D-glutamate ligase activity"/>
    <property type="evidence" value="ECO:0007669"/>
    <property type="project" value="UniProtKB-UniRule"/>
</dbReference>
<comment type="subcellular location">
    <subcellularLocation>
        <location evidence="2 19 20">Cytoplasm</location>
    </subcellularLocation>
</comment>
<dbReference type="SUPFAM" id="SSF53244">
    <property type="entry name" value="MurD-like peptide ligases, peptide-binding domain"/>
    <property type="match status" value="1"/>
</dbReference>
<keyword evidence="11 19" id="KW-0067">ATP-binding</keyword>
<dbReference type="SUPFAM" id="SSF51984">
    <property type="entry name" value="MurCD N-terminal domain"/>
    <property type="match status" value="1"/>
</dbReference>
<dbReference type="PANTHER" id="PTHR43692:SF1">
    <property type="entry name" value="UDP-N-ACETYLMURAMOYLALANINE--D-GLUTAMATE LIGASE"/>
    <property type="match status" value="1"/>
</dbReference>
<evidence type="ECO:0000256" key="11">
    <source>
        <dbReference type="ARBA" id="ARBA00022840"/>
    </source>
</evidence>
<dbReference type="InterPro" id="IPR004101">
    <property type="entry name" value="Mur_ligase_C"/>
</dbReference>
<dbReference type="Pfam" id="PF02875">
    <property type="entry name" value="Mur_ligase_C"/>
    <property type="match status" value="1"/>
</dbReference>
<keyword evidence="14 19" id="KW-0131">Cell cycle</keyword>
<evidence type="ECO:0000256" key="2">
    <source>
        <dbReference type="ARBA" id="ARBA00004496"/>
    </source>
</evidence>
<dbReference type="GO" id="GO:0009252">
    <property type="term" value="P:peptidoglycan biosynthetic process"/>
    <property type="evidence" value="ECO:0007669"/>
    <property type="project" value="UniProtKB-UniRule"/>
</dbReference>
<name>A0A1L8QRV7_9ENTE</name>
<dbReference type="PROSITE" id="PS01011">
    <property type="entry name" value="FOLYLPOLYGLU_SYNT_1"/>
    <property type="match status" value="1"/>
</dbReference>
<dbReference type="GO" id="GO:0008360">
    <property type="term" value="P:regulation of cell shape"/>
    <property type="evidence" value="ECO:0007669"/>
    <property type="project" value="UniProtKB-KW"/>
</dbReference>
<accession>A0A1L8QRV7</accession>
<reference evidence="23 24" key="1">
    <citation type="submission" date="2014-12" db="EMBL/GenBank/DDBJ databases">
        <title>Draft genome sequences of 29 type strains of Enterococci.</title>
        <authorList>
            <person name="Zhong Z."/>
            <person name="Sun Z."/>
            <person name="Liu W."/>
            <person name="Zhang W."/>
            <person name="Zhang H."/>
        </authorList>
    </citation>
    <scope>NUCLEOTIDE SEQUENCE [LARGE SCALE GENOMIC DNA]</scope>
    <source>
        <strain evidence="23 24">DSM 17690</strain>
    </source>
</reference>
<comment type="catalytic activity">
    <reaction evidence="18 19 20">
        <text>UDP-N-acetyl-alpha-D-muramoyl-L-alanine + D-glutamate + ATP = UDP-N-acetyl-alpha-D-muramoyl-L-alanyl-D-glutamate + ADP + phosphate + H(+)</text>
        <dbReference type="Rhea" id="RHEA:16429"/>
        <dbReference type="ChEBI" id="CHEBI:15378"/>
        <dbReference type="ChEBI" id="CHEBI:29986"/>
        <dbReference type="ChEBI" id="CHEBI:30616"/>
        <dbReference type="ChEBI" id="CHEBI:43474"/>
        <dbReference type="ChEBI" id="CHEBI:83898"/>
        <dbReference type="ChEBI" id="CHEBI:83900"/>
        <dbReference type="ChEBI" id="CHEBI:456216"/>
        <dbReference type="EC" id="6.3.2.9"/>
    </reaction>
</comment>
<evidence type="ECO:0000256" key="7">
    <source>
        <dbReference type="ARBA" id="ARBA00022490"/>
    </source>
</evidence>
<evidence type="ECO:0000256" key="6">
    <source>
        <dbReference type="ARBA" id="ARBA00015655"/>
    </source>
</evidence>
<dbReference type="GO" id="GO:0005737">
    <property type="term" value="C:cytoplasm"/>
    <property type="evidence" value="ECO:0007669"/>
    <property type="project" value="UniProtKB-SubCell"/>
</dbReference>
<feature type="domain" description="Mur ligase central" evidence="22">
    <location>
        <begin position="122"/>
        <end position="297"/>
    </location>
</feature>
<evidence type="ECO:0000256" key="10">
    <source>
        <dbReference type="ARBA" id="ARBA00022741"/>
    </source>
</evidence>
<comment type="similarity">
    <text evidence="4 19">Belongs to the MurCDEF family.</text>
</comment>
<keyword evidence="7 19" id="KW-0963">Cytoplasm</keyword>
<evidence type="ECO:0000256" key="13">
    <source>
        <dbReference type="ARBA" id="ARBA00022984"/>
    </source>
</evidence>
<dbReference type="InterPro" id="IPR036565">
    <property type="entry name" value="Mur-like_cat_sf"/>
</dbReference>
<dbReference type="EC" id="6.3.2.9" evidence="5 19"/>
<evidence type="ECO:0000256" key="8">
    <source>
        <dbReference type="ARBA" id="ARBA00022598"/>
    </source>
</evidence>
<evidence type="ECO:0000256" key="19">
    <source>
        <dbReference type="HAMAP-Rule" id="MF_00639"/>
    </source>
</evidence>
<proteinExistence type="inferred from homology"/>
<feature type="domain" description="Mur ligase C-terminal" evidence="21">
    <location>
        <begin position="319"/>
        <end position="432"/>
    </location>
</feature>
<evidence type="ECO:0000256" key="1">
    <source>
        <dbReference type="ARBA" id="ARBA00002734"/>
    </source>
</evidence>
<comment type="caution">
    <text evidence="23">The sequence shown here is derived from an EMBL/GenBank/DDBJ whole genome shotgun (WGS) entry which is preliminary data.</text>
</comment>
<dbReference type="Gene3D" id="3.90.190.20">
    <property type="entry name" value="Mur ligase, C-terminal domain"/>
    <property type="match status" value="1"/>
</dbReference>
<sequence length="462" mass="50507">MEMKNMKNITKYQNKKILVLGLAKSGFSAAKLLHDLGALVTVNDGKPFEENREAQDLLSLGVKVITGSHPIELLDEEFSLLVKNPGIPYSHPLLQAASAKHIPIITEVELAYEISEAPIIGITGTNGKTTTTTMIEMLLNQGLSKGTAYLSGNIGYPASSVAREVTPEDVLVMELSSFQLMGIRTFHPEIGVITNLYDAHLDYHTSRDEYVQAKWALQKEMTSEDYLILNWNQAEIRTLAQTTQATVIPFSTQEKVAGAYTFDGYFYYLDECILAIDELGVPGQHNVENALAAIAVAKLKGISNDAIQKTLKSFSGVPHRTQFVGQLHGITFYNDSKATNILATKMALSGFTAENVILLAGGLDRGNGFDELIPSLIGVKGVVLFGETKQKLAMAAQQAQVPHILYAQDASQALEVAYELAQPGDNVLLSPANASWDQYPNFEARGDAFIHAFEKIKNKNKE</sequence>
<dbReference type="HAMAP" id="MF_00639">
    <property type="entry name" value="MurD"/>
    <property type="match status" value="1"/>
</dbReference>
<dbReference type="AlphaFoldDB" id="A0A1L8QRV7"/>
<dbReference type="GO" id="GO:0051301">
    <property type="term" value="P:cell division"/>
    <property type="evidence" value="ECO:0007669"/>
    <property type="project" value="UniProtKB-KW"/>
</dbReference>
<dbReference type="Proteomes" id="UP000182149">
    <property type="component" value="Unassembled WGS sequence"/>
</dbReference>
<evidence type="ECO:0000256" key="9">
    <source>
        <dbReference type="ARBA" id="ARBA00022618"/>
    </source>
</evidence>
<evidence type="ECO:0000259" key="22">
    <source>
        <dbReference type="Pfam" id="PF08245"/>
    </source>
</evidence>
<protein>
    <recommendedName>
        <fullName evidence="6 19">UDP-N-acetylmuramoylalanine--D-glutamate ligase</fullName>
        <ecNumber evidence="5 19">6.3.2.9</ecNumber>
    </recommendedName>
    <alternativeName>
        <fullName evidence="17 19">D-glutamic acid-adding enzyme</fullName>
    </alternativeName>
    <alternativeName>
        <fullName evidence="16 19">UDP-N-acetylmuramoyl-L-alanyl-D-glutamate synthetase</fullName>
    </alternativeName>
</protein>
<keyword evidence="13 19" id="KW-0573">Peptidoglycan synthesis</keyword>
<dbReference type="InterPro" id="IPR005762">
    <property type="entry name" value="MurD"/>
</dbReference>
<dbReference type="Pfam" id="PF08245">
    <property type="entry name" value="Mur_ligase_M"/>
    <property type="match status" value="1"/>
</dbReference>
<dbReference type="UniPathway" id="UPA00219"/>
<evidence type="ECO:0000256" key="15">
    <source>
        <dbReference type="ARBA" id="ARBA00023316"/>
    </source>
</evidence>
<dbReference type="SUPFAM" id="SSF53623">
    <property type="entry name" value="MurD-like peptide ligases, catalytic domain"/>
    <property type="match status" value="1"/>
</dbReference>